<evidence type="ECO:0000256" key="2">
    <source>
        <dbReference type="ARBA" id="ARBA00004141"/>
    </source>
</evidence>
<feature type="transmembrane region" description="Helical" evidence="12">
    <location>
        <begin position="338"/>
        <end position="358"/>
    </location>
</feature>
<evidence type="ECO:0000256" key="5">
    <source>
        <dbReference type="ARBA" id="ARBA00022794"/>
    </source>
</evidence>
<feature type="transmembrane region" description="Helical" evidence="12">
    <location>
        <begin position="219"/>
        <end position="241"/>
    </location>
</feature>
<protein>
    <submittedName>
        <fullName evidence="13">Uncharacterized protein</fullName>
    </submittedName>
</protein>
<evidence type="ECO:0000256" key="10">
    <source>
        <dbReference type="ARBA" id="ARBA00025631"/>
    </source>
</evidence>
<dbReference type="AlphaFoldDB" id="A0A2G5SYN5"/>
<evidence type="ECO:0000256" key="12">
    <source>
        <dbReference type="SAM" id="Phobius"/>
    </source>
</evidence>
<sequence length="396" mass="44907">MSAPPRRPVPIPSNNLFREDSSDSSDSEIFIPQNNEVDIIKAGSDSDVDEPVDRPVPRLVSEESTPVEIIQTEDDRWGEEPPNRHLRNRRVSYGKIPVPPQMMTAEDIQEAAKKSREEQGSVVQEVRRPVDPRRSSVSLDVFKSFRDPHDRKNMPAKDKTIYVEGANGSFREMKKGLFWDTKEPVKAKREEKKEEDSIIPHILKAPGQAFRAQRAYNQVANIVQGFLAGVTVMLSIFSFNLDAYVLLSGYRYLSLPIHAAFMCAFTIGFVSAIDRTGIYEVEHFTSKSRLYATVYNNGLFTFVVWFVGLISTLLCIQLESQLAFAPTKIPSDALVRRWRIYNVFRAVTAALGFLLLAFKPDSDTMAKELRKAISDQMELVTHDPDRQHIILTAMKI</sequence>
<dbReference type="PANTHER" id="PTHR28388:SF1">
    <property type="entry name" value="TRANSMEMBRANE PROTEIN 237"/>
    <property type="match status" value="1"/>
</dbReference>
<evidence type="ECO:0000256" key="3">
    <source>
        <dbReference type="ARBA" id="ARBA00008783"/>
    </source>
</evidence>
<name>A0A2G5SYN5_9PELO</name>
<keyword evidence="9" id="KW-0966">Cell projection</keyword>
<dbReference type="STRING" id="1611254.A0A2G5SYN5"/>
<comment type="subcellular location">
    <subcellularLocation>
        <location evidence="1">Cell projection</location>
        <location evidence="1">Cilium</location>
    </subcellularLocation>
    <subcellularLocation>
        <location evidence="2">Membrane</location>
        <topology evidence="2">Multi-pass membrane protein</topology>
    </subcellularLocation>
</comment>
<comment type="similarity">
    <text evidence="3">Belongs to the TMEM237 family.</text>
</comment>
<evidence type="ECO:0000256" key="9">
    <source>
        <dbReference type="ARBA" id="ARBA00023273"/>
    </source>
</evidence>
<keyword evidence="5" id="KW-0970">Cilium biogenesis/degradation</keyword>
<evidence type="ECO:0000256" key="7">
    <source>
        <dbReference type="ARBA" id="ARBA00023069"/>
    </source>
</evidence>
<dbReference type="InterPro" id="IPR029409">
    <property type="entry name" value="TMEM237"/>
</dbReference>
<comment type="caution">
    <text evidence="13">The sequence shown here is derived from an EMBL/GenBank/DDBJ whole genome shotgun (WGS) entry which is preliminary data.</text>
</comment>
<reference evidence="14" key="1">
    <citation type="submission" date="2017-10" db="EMBL/GenBank/DDBJ databases">
        <title>Rapid genome shrinkage in a self-fertile nematode reveals novel sperm competition proteins.</title>
        <authorList>
            <person name="Yin D."/>
            <person name="Schwarz E.M."/>
            <person name="Thomas C.G."/>
            <person name="Felde R.L."/>
            <person name="Korf I.F."/>
            <person name="Cutter A.D."/>
            <person name="Schartner C.M."/>
            <person name="Ralston E.J."/>
            <person name="Meyer B.J."/>
            <person name="Haag E.S."/>
        </authorList>
    </citation>
    <scope>NUCLEOTIDE SEQUENCE [LARGE SCALE GENOMIC DNA]</scope>
    <source>
        <strain evidence="14">JU1422</strain>
    </source>
</reference>
<proteinExistence type="inferred from homology"/>
<dbReference type="EMBL" id="PDUG01000006">
    <property type="protein sequence ID" value="PIC20140.1"/>
    <property type="molecule type" value="Genomic_DNA"/>
</dbReference>
<evidence type="ECO:0000256" key="8">
    <source>
        <dbReference type="ARBA" id="ARBA00023136"/>
    </source>
</evidence>
<dbReference type="GO" id="GO:0016020">
    <property type="term" value="C:membrane"/>
    <property type="evidence" value="ECO:0007669"/>
    <property type="project" value="UniProtKB-SubCell"/>
</dbReference>
<feature type="compositionally biased region" description="Basic and acidic residues" evidence="11">
    <location>
        <begin position="73"/>
        <end position="83"/>
    </location>
</feature>
<keyword evidence="8 12" id="KW-0472">Membrane</keyword>
<dbReference type="GO" id="GO:0035869">
    <property type="term" value="C:ciliary transition zone"/>
    <property type="evidence" value="ECO:0007669"/>
    <property type="project" value="TreeGrafter"/>
</dbReference>
<keyword evidence="4 12" id="KW-0812">Transmembrane</keyword>
<keyword evidence="6 12" id="KW-1133">Transmembrane helix</keyword>
<gene>
    <name evidence="13" type="primary">Cni-jbts-14</name>
    <name evidence="13" type="synonym">Cnig_chr_X.g25434</name>
    <name evidence="13" type="ORF">B9Z55_025434</name>
</gene>
<feature type="transmembrane region" description="Helical" evidence="12">
    <location>
        <begin position="253"/>
        <end position="273"/>
    </location>
</feature>
<keyword evidence="14" id="KW-1185">Reference proteome</keyword>
<evidence type="ECO:0000256" key="11">
    <source>
        <dbReference type="SAM" id="MobiDB-lite"/>
    </source>
</evidence>
<dbReference type="PANTHER" id="PTHR28388">
    <property type="entry name" value="TRANSMEMBRANE PROTEIN 237"/>
    <property type="match status" value="1"/>
</dbReference>
<dbReference type="Proteomes" id="UP000230233">
    <property type="component" value="Chromosome X"/>
</dbReference>
<feature type="compositionally biased region" description="Pro residues" evidence="11">
    <location>
        <begin position="1"/>
        <end position="11"/>
    </location>
</feature>
<organism evidence="13 14">
    <name type="scientific">Caenorhabditis nigoni</name>
    <dbReference type="NCBI Taxonomy" id="1611254"/>
    <lineage>
        <taxon>Eukaryota</taxon>
        <taxon>Metazoa</taxon>
        <taxon>Ecdysozoa</taxon>
        <taxon>Nematoda</taxon>
        <taxon>Chromadorea</taxon>
        <taxon>Rhabditida</taxon>
        <taxon>Rhabditina</taxon>
        <taxon>Rhabditomorpha</taxon>
        <taxon>Rhabditoidea</taxon>
        <taxon>Rhabditidae</taxon>
        <taxon>Peloderinae</taxon>
        <taxon>Caenorhabditis</taxon>
    </lineage>
</organism>
<dbReference type="GO" id="GO:0060271">
    <property type="term" value="P:cilium assembly"/>
    <property type="evidence" value="ECO:0007669"/>
    <property type="project" value="TreeGrafter"/>
</dbReference>
<dbReference type="OrthoDB" id="550113at2759"/>
<accession>A0A2G5SYN5</accession>
<evidence type="ECO:0000313" key="14">
    <source>
        <dbReference type="Proteomes" id="UP000230233"/>
    </source>
</evidence>
<evidence type="ECO:0000313" key="13">
    <source>
        <dbReference type="EMBL" id="PIC20140.1"/>
    </source>
</evidence>
<feature type="transmembrane region" description="Helical" evidence="12">
    <location>
        <begin position="294"/>
        <end position="318"/>
    </location>
</feature>
<dbReference type="Pfam" id="PF15383">
    <property type="entry name" value="TMEM237"/>
    <property type="match status" value="1"/>
</dbReference>
<comment type="function">
    <text evidence="10">Component of the transition zone in primary cilia. Required for ciliogenesis.</text>
</comment>
<evidence type="ECO:0000256" key="6">
    <source>
        <dbReference type="ARBA" id="ARBA00022989"/>
    </source>
</evidence>
<evidence type="ECO:0000256" key="1">
    <source>
        <dbReference type="ARBA" id="ARBA00004138"/>
    </source>
</evidence>
<feature type="region of interest" description="Disordered" evidence="11">
    <location>
        <begin position="1"/>
        <end position="101"/>
    </location>
</feature>
<keyword evidence="7" id="KW-0969">Cilium</keyword>
<evidence type="ECO:0000256" key="4">
    <source>
        <dbReference type="ARBA" id="ARBA00022692"/>
    </source>
</evidence>